<sequence length="257" mass="27992">MRMVILACALIAAGCAQTNYQTYEGRGANIVEGQGGTKEVIDGYEIWDNGDPPRRYQVIGVATIEDFDNLFGNQRMRSAIPAEIKKAGGDAAIVQDGWSQGQSVGVGTAYNSKGQMSVATGQSFGRKQIRYKIVKYVDGPLARLGPPRDSSVPSQQRAMLSKAEVEQLLVGRSHTFKGESGSLKWDLRANGELYSTNYSVSSTGTGRWELKDDGALCATFNTGDRGCVYFFRDGNQLRRTSRNAQDDRIGTVIEVTP</sequence>
<dbReference type="Proteomes" id="UP001365846">
    <property type="component" value="Unassembled WGS sequence"/>
</dbReference>
<dbReference type="RefSeq" id="WP_340358629.1">
    <property type="nucleotide sequence ID" value="NZ_JBBKZU010000008.1"/>
</dbReference>
<organism evidence="1 2">
    <name type="scientific">Variovorax ureilyticus</name>
    <dbReference type="NCBI Taxonomy" id="1836198"/>
    <lineage>
        <taxon>Bacteria</taxon>
        <taxon>Pseudomonadati</taxon>
        <taxon>Pseudomonadota</taxon>
        <taxon>Betaproteobacteria</taxon>
        <taxon>Burkholderiales</taxon>
        <taxon>Comamonadaceae</taxon>
        <taxon>Variovorax</taxon>
    </lineage>
</organism>
<keyword evidence="2" id="KW-1185">Reference proteome</keyword>
<evidence type="ECO:0000313" key="1">
    <source>
        <dbReference type="EMBL" id="MEJ8813393.1"/>
    </source>
</evidence>
<name>A0ABU8VIA2_9BURK</name>
<evidence type="ECO:0000313" key="2">
    <source>
        <dbReference type="Proteomes" id="UP001365846"/>
    </source>
</evidence>
<accession>A0ABU8VIA2</accession>
<protein>
    <recommendedName>
        <fullName evidence="3">Lipoprotein</fullName>
    </recommendedName>
</protein>
<comment type="caution">
    <text evidence="1">The sequence shown here is derived from an EMBL/GenBank/DDBJ whole genome shotgun (WGS) entry which is preliminary data.</text>
</comment>
<proteinExistence type="predicted"/>
<reference evidence="1 2" key="1">
    <citation type="submission" date="2024-03" db="EMBL/GenBank/DDBJ databases">
        <title>Novel species of the genus Variovorax.</title>
        <authorList>
            <person name="Liu Q."/>
            <person name="Xin Y.-H."/>
        </authorList>
    </citation>
    <scope>NUCLEOTIDE SEQUENCE [LARGE SCALE GENOMIC DNA]</scope>
    <source>
        <strain evidence="1 2">KACC 18899</strain>
    </source>
</reference>
<gene>
    <name evidence="1" type="ORF">WKW77_20060</name>
</gene>
<dbReference type="EMBL" id="JBBKZU010000008">
    <property type="protein sequence ID" value="MEJ8813393.1"/>
    <property type="molecule type" value="Genomic_DNA"/>
</dbReference>
<evidence type="ECO:0008006" key="3">
    <source>
        <dbReference type="Google" id="ProtNLM"/>
    </source>
</evidence>
<dbReference type="PROSITE" id="PS51257">
    <property type="entry name" value="PROKAR_LIPOPROTEIN"/>
    <property type="match status" value="1"/>
</dbReference>